<sequence>MKPPLYTAVQPPNSDIPPSSGPATGMKRKRRSLPFRTTKRIDSRHARIFQCDQATAKMVTMTRSGGSTTQNGNKAQRTKLPDLVYATSLTHTLPSIRRFVNGIRKQVTMMLARHSAVQDESKIKHSISQLRPSIDNESINYRSISFIDLTGPLEPEFSPSHQMSTGNSPKREHIVDLTLDSPSRKKPFKGARVTNSKKICSAQSYYSTTATYGPHNQNSISPELKYWMSLNPINHIVVCSKDSPDNLDRIYEMKNSAASVSDDITALLIIKVDDANIHSVYLKGHKIDSPIPSLGNTNKMHGYSSKRALEFVSTIRSAVIW</sequence>
<feature type="region of interest" description="Disordered" evidence="1">
    <location>
        <begin position="1"/>
        <end position="34"/>
    </location>
</feature>
<accession>A0A4Z1I2K8</accession>
<organism evidence="2 3">
    <name type="scientific">Botryotinia narcissicola</name>
    <dbReference type="NCBI Taxonomy" id="278944"/>
    <lineage>
        <taxon>Eukaryota</taxon>
        <taxon>Fungi</taxon>
        <taxon>Dikarya</taxon>
        <taxon>Ascomycota</taxon>
        <taxon>Pezizomycotina</taxon>
        <taxon>Leotiomycetes</taxon>
        <taxon>Helotiales</taxon>
        <taxon>Sclerotiniaceae</taxon>
        <taxon>Botryotinia</taxon>
    </lineage>
</organism>
<evidence type="ECO:0000256" key="1">
    <source>
        <dbReference type="SAM" id="MobiDB-lite"/>
    </source>
</evidence>
<reference evidence="2 3" key="1">
    <citation type="submission" date="2017-12" db="EMBL/GenBank/DDBJ databases">
        <title>Comparative genomics of Botrytis spp.</title>
        <authorList>
            <person name="Valero-Jimenez C.A."/>
            <person name="Tapia P."/>
            <person name="Veloso J."/>
            <person name="Silva-Moreno E."/>
            <person name="Staats M."/>
            <person name="Valdes J.H."/>
            <person name="Van Kan J.A.L."/>
        </authorList>
    </citation>
    <scope>NUCLEOTIDE SEQUENCE [LARGE SCALE GENOMIC DNA]</scope>
    <source>
        <strain evidence="2 3">MUCL2120</strain>
    </source>
</reference>
<evidence type="ECO:0000313" key="3">
    <source>
        <dbReference type="Proteomes" id="UP000297452"/>
    </source>
</evidence>
<proteinExistence type="predicted"/>
<dbReference type="Proteomes" id="UP000297452">
    <property type="component" value="Unassembled WGS sequence"/>
</dbReference>
<dbReference type="AlphaFoldDB" id="A0A4Z1I2K8"/>
<name>A0A4Z1I2K8_9HELO</name>
<keyword evidence="3" id="KW-1185">Reference proteome</keyword>
<dbReference type="OrthoDB" id="3524922at2759"/>
<comment type="caution">
    <text evidence="2">The sequence shown here is derived from an EMBL/GenBank/DDBJ whole genome shotgun (WGS) entry which is preliminary data.</text>
</comment>
<gene>
    <name evidence="2" type="ORF">BOTNAR_0243g00050</name>
</gene>
<dbReference type="EMBL" id="PQXJ01000243">
    <property type="protein sequence ID" value="TGO55525.1"/>
    <property type="molecule type" value="Genomic_DNA"/>
</dbReference>
<evidence type="ECO:0000313" key="2">
    <source>
        <dbReference type="EMBL" id="TGO55525.1"/>
    </source>
</evidence>
<protein>
    <submittedName>
        <fullName evidence="2">Uncharacterized protein</fullName>
    </submittedName>
</protein>